<keyword evidence="3" id="KW-1133">Transmembrane helix</keyword>
<evidence type="ECO:0000313" key="5">
    <source>
        <dbReference type="EMBL" id="TGM51510.1"/>
    </source>
</evidence>
<dbReference type="PANTHER" id="PTHR43156">
    <property type="entry name" value="STAGE II SPORULATION PROTEIN E-RELATED"/>
    <property type="match status" value="1"/>
</dbReference>
<keyword evidence="6" id="KW-1185">Reference proteome</keyword>
<dbReference type="Pfam" id="PF07228">
    <property type="entry name" value="SpoIIE"/>
    <property type="match status" value="1"/>
</dbReference>
<dbReference type="SUPFAM" id="SSF81606">
    <property type="entry name" value="PP2C-like"/>
    <property type="match status" value="1"/>
</dbReference>
<evidence type="ECO:0000256" key="2">
    <source>
        <dbReference type="SAM" id="Coils"/>
    </source>
</evidence>
<proteinExistence type="predicted"/>
<feature type="domain" description="PPM-type phosphatase" evidence="4">
    <location>
        <begin position="476"/>
        <end position="704"/>
    </location>
</feature>
<dbReference type="Proteomes" id="UP000298112">
    <property type="component" value="Unassembled WGS sequence"/>
</dbReference>
<feature type="transmembrane region" description="Helical" evidence="3">
    <location>
        <begin position="237"/>
        <end position="254"/>
    </location>
</feature>
<dbReference type="Pfam" id="PF07695">
    <property type="entry name" value="7TMR-DISM_7TM"/>
    <property type="match status" value="1"/>
</dbReference>
<keyword evidence="3" id="KW-0472">Membrane</keyword>
<dbReference type="SMART" id="SM00331">
    <property type="entry name" value="PP2C_SIG"/>
    <property type="match status" value="1"/>
</dbReference>
<dbReference type="SUPFAM" id="SSF48452">
    <property type="entry name" value="TPR-like"/>
    <property type="match status" value="1"/>
</dbReference>
<sequence length="851" mass="99062">MNVRVRLYMIKPVLIFLVFSFSLLYAQSIPDSATETDAKTLVSLDTNKLDPNSFWYMTELDLSESAIQSMTESEFLKIPWKRIAVPGNIYSNNKDYVGKKNILLAKWIQFSEDPSTQYSIRLGIINDRDKTYLNGYWIGNTGQWDAKEPQAYDKLRIYNIPSNVIRYGKKNLLLLKIQPYFENSGGIEQDETTLGPSDKIFARYYKDEFVKLLFLTIYLTVGGYFLFLYIRRRKDRENLFFALFSFSFVIYNFLRNQLKYEFGFPFLEMKKMEYMVILLLIPFMYHFLRTLFEERYSIWGKILDGLQTGFFLFFLLTSDIETFSFLLTNFVQPTWIVYVVLIFVILYRNLKKKERRAFYITIGLTIVLFAAVVDTATNRNYWVFPRIMGYTFLVFNISLAIILANSFVKLNEEVEDLNKNLEKKVEERTDALNESLNQLQILKEKQDGDYFLTSLLIQPLARIENKIPEIKIETYVNQKKKFQFRGKDGEIGGDICIVGTVHLESGDYTVFANGDAMGKSIQGAGGALVLGVVFQAVLSRAKSSYTKSRPPELWLKDLYVELQSVFVSFDGSMLSSVVLGMVSKDGFVYYINAEHPWSILYRDGVASFIETELSMRKLGFPKNDHYFQIKTFSLEAGDTLLIGSDGRDDIVLPSENSSLRSINEDETLILRFVERSESNLKRLVHEIESSGEITDDLSFLKIEYFPRKTRISFPELVRTEYLEIKTKSNQGNYTEALDKLYPLIQKYPHPSFFALAGKLQYQLKNWGEAIVNFKLAAKENPNREDYLYMTAKTLVKNGQNQEAVIWCERLFLRNKLYKQNTKLLMNLLDKTNNIDKKEFYLEFFSHEENIV</sequence>
<dbReference type="Gene3D" id="3.60.40.10">
    <property type="entry name" value="PPM-type phosphatase domain"/>
    <property type="match status" value="1"/>
</dbReference>
<dbReference type="InterPro" id="IPR011623">
    <property type="entry name" value="7TMR_DISM_rcpt_extracell_dom1"/>
</dbReference>
<dbReference type="EMBL" id="RQHF01000030">
    <property type="protein sequence ID" value="TGM51510.1"/>
    <property type="molecule type" value="Genomic_DNA"/>
</dbReference>
<dbReference type="InterPro" id="IPR052016">
    <property type="entry name" value="Bact_Sigma-Reg"/>
</dbReference>
<gene>
    <name evidence="5" type="ORF">EHQ95_14490</name>
</gene>
<protein>
    <submittedName>
        <fullName evidence="5">Stage II sporulation protein E</fullName>
    </submittedName>
</protein>
<keyword evidence="1" id="KW-0378">Hydrolase</keyword>
<feature type="transmembrane region" description="Helical" evidence="3">
    <location>
        <begin position="387"/>
        <end position="408"/>
    </location>
</feature>
<dbReference type="InterPro" id="IPR036457">
    <property type="entry name" value="PPM-type-like_dom_sf"/>
</dbReference>
<organism evidence="5 6">
    <name type="scientific">Leptospira vanthielii</name>
    <dbReference type="NCBI Taxonomy" id="293085"/>
    <lineage>
        <taxon>Bacteria</taxon>
        <taxon>Pseudomonadati</taxon>
        <taxon>Spirochaetota</taxon>
        <taxon>Spirochaetia</taxon>
        <taxon>Leptospirales</taxon>
        <taxon>Leptospiraceae</taxon>
        <taxon>Leptospira</taxon>
    </lineage>
</organism>
<feature type="transmembrane region" description="Helical" evidence="3">
    <location>
        <begin position="299"/>
        <end position="318"/>
    </location>
</feature>
<evidence type="ECO:0000259" key="4">
    <source>
        <dbReference type="SMART" id="SM00331"/>
    </source>
</evidence>
<dbReference type="PANTHER" id="PTHR43156:SF2">
    <property type="entry name" value="STAGE II SPORULATION PROTEIN E"/>
    <property type="match status" value="1"/>
</dbReference>
<evidence type="ECO:0000256" key="1">
    <source>
        <dbReference type="ARBA" id="ARBA00022801"/>
    </source>
</evidence>
<name>A0ABY2NLB5_9LEPT</name>
<accession>A0ABY2NLB5</accession>
<keyword evidence="3" id="KW-0812">Transmembrane</keyword>
<dbReference type="InterPro" id="IPR008979">
    <property type="entry name" value="Galactose-bd-like_sf"/>
</dbReference>
<feature type="transmembrane region" description="Helical" evidence="3">
    <location>
        <begin position="209"/>
        <end position="230"/>
    </location>
</feature>
<feature type="transmembrane region" description="Helical" evidence="3">
    <location>
        <begin position="357"/>
        <end position="375"/>
    </location>
</feature>
<dbReference type="SUPFAM" id="SSF49785">
    <property type="entry name" value="Galactose-binding domain-like"/>
    <property type="match status" value="1"/>
</dbReference>
<feature type="transmembrane region" description="Helical" evidence="3">
    <location>
        <begin position="330"/>
        <end position="350"/>
    </location>
</feature>
<dbReference type="InterPro" id="IPR001932">
    <property type="entry name" value="PPM-type_phosphatase-like_dom"/>
</dbReference>
<evidence type="ECO:0000313" key="6">
    <source>
        <dbReference type="Proteomes" id="UP000298112"/>
    </source>
</evidence>
<feature type="coiled-coil region" evidence="2">
    <location>
        <begin position="404"/>
        <end position="445"/>
    </location>
</feature>
<dbReference type="InterPro" id="IPR011990">
    <property type="entry name" value="TPR-like_helical_dom_sf"/>
</dbReference>
<evidence type="ECO:0000256" key="3">
    <source>
        <dbReference type="SAM" id="Phobius"/>
    </source>
</evidence>
<dbReference type="Gene3D" id="1.25.40.10">
    <property type="entry name" value="Tetratricopeptide repeat domain"/>
    <property type="match status" value="1"/>
</dbReference>
<keyword evidence="2" id="KW-0175">Coiled coil</keyword>
<comment type="caution">
    <text evidence="5">The sequence shown here is derived from an EMBL/GenBank/DDBJ whole genome shotgun (WGS) entry which is preliminary data.</text>
</comment>
<feature type="transmembrane region" description="Helical" evidence="3">
    <location>
        <begin position="274"/>
        <end position="292"/>
    </location>
</feature>
<reference evidence="6" key="1">
    <citation type="journal article" date="2019" name="PLoS Negl. Trop. Dis.">
        <title>Revisiting the worldwide diversity of Leptospira species in the environment.</title>
        <authorList>
            <person name="Vincent A.T."/>
            <person name="Schiettekatte O."/>
            <person name="Bourhy P."/>
            <person name="Veyrier F.J."/>
            <person name="Picardeau M."/>
        </authorList>
    </citation>
    <scope>NUCLEOTIDE SEQUENCE [LARGE SCALE GENOMIC DNA]</scope>
    <source>
        <strain evidence="6">201601955</strain>
    </source>
</reference>